<reference evidence="3" key="1">
    <citation type="submission" date="2022-01" db="EMBL/GenBank/DDBJ databases">
        <title>Jiella avicenniae sp. nov., a novel endophytic bacterium isolated from bark of Avicennia marina.</title>
        <authorList>
            <person name="Tuo L."/>
        </authorList>
    </citation>
    <scope>NUCLEOTIDE SEQUENCE</scope>
    <source>
        <strain evidence="3">CBK1P-4</strain>
    </source>
</reference>
<evidence type="ECO:0000313" key="4">
    <source>
        <dbReference type="Proteomes" id="UP001139035"/>
    </source>
</evidence>
<dbReference type="RefSeq" id="WP_233722005.1">
    <property type="nucleotide sequence ID" value="NZ_JAJUWU010000034.1"/>
</dbReference>
<evidence type="ECO:0000313" key="3">
    <source>
        <dbReference type="EMBL" id="MCE7030935.1"/>
    </source>
</evidence>
<dbReference type="EMBL" id="JAJUWU010000034">
    <property type="protein sequence ID" value="MCE7030935.1"/>
    <property type="molecule type" value="Genomic_DNA"/>
</dbReference>
<dbReference type="InterPro" id="IPR046765">
    <property type="entry name" value="Antitox_RHH"/>
</dbReference>
<dbReference type="Pfam" id="PF20605">
    <property type="entry name" value="Antitox_RHH"/>
    <property type="match status" value="1"/>
</dbReference>
<dbReference type="Proteomes" id="UP001139035">
    <property type="component" value="Unassembled WGS sequence"/>
</dbReference>
<evidence type="ECO:0000256" key="1">
    <source>
        <dbReference type="SAM" id="MobiDB-lite"/>
    </source>
</evidence>
<accession>A0A9X1P613</accession>
<gene>
    <name evidence="3" type="ORF">LZD57_23380</name>
</gene>
<feature type="region of interest" description="Disordered" evidence="1">
    <location>
        <begin position="1"/>
        <end position="29"/>
    </location>
</feature>
<comment type="caution">
    <text evidence="3">The sequence shown here is derived from an EMBL/GenBank/DDBJ whole genome shotgun (WGS) entry which is preliminary data.</text>
</comment>
<proteinExistence type="predicted"/>
<feature type="domain" description="Antitoxin-like ribbon-helix-helix" evidence="2">
    <location>
        <begin position="49"/>
        <end position="86"/>
    </location>
</feature>
<dbReference type="AlphaFoldDB" id="A0A9X1P613"/>
<sequence>MATKKRVSLEEQLAGRSQSDERPTETDNVVALASTPKPRPTQEKATVYMSRQALKLIKQMALDQDKRVNDLLQEGVDLMLSKYGQPSLKEQELK</sequence>
<keyword evidence="4" id="KW-1185">Reference proteome</keyword>
<protein>
    <recommendedName>
        <fullName evidence="2">Antitoxin-like ribbon-helix-helix domain-containing protein</fullName>
    </recommendedName>
</protein>
<name>A0A9X1P613_9HYPH</name>
<evidence type="ECO:0000259" key="2">
    <source>
        <dbReference type="Pfam" id="PF20605"/>
    </source>
</evidence>
<organism evidence="3 4">
    <name type="scientific">Jiella avicenniae</name>
    <dbReference type="NCBI Taxonomy" id="2907202"/>
    <lineage>
        <taxon>Bacteria</taxon>
        <taxon>Pseudomonadati</taxon>
        <taxon>Pseudomonadota</taxon>
        <taxon>Alphaproteobacteria</taxon>
        <taxon>Hyphomicrobiales</taxon>
        <taxon>Aurantimonadaceae</taxon>
        <taxon>Jiella</taxon>
    </lineage>
</organism>